<keyword evidence="2 4" id="KW-0378">Hydrolase</keyword>
<dbReference type="EMBL" id="KZ678377">
    <property type="protein sequence ID" value="PSS02421.1"/>
    <property type="molecule type" value="Genomic_DNA"/>
</dbReference>
<feature type="domain" description="AB hydrolase-1" evidence="3">
    <location>
        <begin position="67"/>
        <end position="299"/>
    </location>
</feature>
<dbReference type="InParanoid" id="A0A2T3AL36"/>
<dbReference type="Pfam" id="PF00561">
    <property type="entry name" value="Abhydrolase_1"/>
    <property type="match status" value="1"/>
</dbReference>
<dbReference type="SUPFAM" id="SSF53474">
    <property type="entry name" value="alpha/beta-Hydrolases"/>
    <property type="match status" value="1"/>
</dbReference>
<evidence type="ECO:0000313" key="4">
    <source>
        <dbReference type="EMBL" id="PSS02421.1"/>
    </source>
</evidence>
<dbReference type="InterPro" id="IPR029058">
    <property type="entry name" value="AB_hydrolase_fold"/>
</dbReference>
<dbReference type="PRINTS" id="PR00111">
    <property type="entry name" value="ABHYDROLASE"/>
</dbReference>
<accession>A0A2T3AL36</accession>
<dbReference type="Gene3D" id="3.40.50.1820">
    <property type="entry name" value="alpha/beta hydrolase"/>
    <property type="match status" value="1"/>
</dbReference>
<comment type="similarity">
    <text evidence="1">Belongs to the AB hydrolase superfamily.</text>
</comment>
<dbReference type="Proteomes" id="UP000241462">
    <property type="component" value="Unassembled WGS sequence"/>
</dbReference>
<evidence type="ECO:0000256" key="1">
    <source>
        <dbReference type="ARBA" id="ARBA00008645"/>
    </source>
</evidence>
<proteinExistence type="inferred from homology"/>
<reference evidence="4 5" key="1">
    <citation type="journal article" date="2018" name="Mycol. Prog.">
        <title>Coniella lustricola, a new species from submerged detritus.</title>
        <authorList>
            <person name="Raudabaugh D.B."/>
            <person name="Iturriaga T."/>
            <person name="Carver A."/>
            <person name="Mondo S."/>
            <person name="Pangilinan J."/>
            <person name="Lipzen A."/>
            <person name="He G."/>
            <person name="Amirebrahimi M."/>
            <person name="Grigoriev I.V."/>
            <person name="Miller A.N."/>
        </authorList>
    </citation>
    <scope>NUCLEOTIDE SEQUENCE [LARGE SCALE GENOMIC DNA]</scope>
    <source>
        <strain evidence="4 5">B22-T-1</strain>
    </source>
</reference>
<protein>
    <submittedName>
        <fullName evidence="4">Alpha/Beta hydrolase protein</fullName>
    </submittedName>
</protein>
<keyword evidence="5" id="KW-1185">Reference proteome</keyword>
<name>A0A2T3AL36_9PEZI</name>
<sequence length="315" mass="34787">MVLRIAGCGPVLRAGFLHRPVSATTTAAVPLPRLFSSSINRPSTVKLGYDLHEAEKPVSNDPNHESPILFMHGLFGSKRNNRAISKALARDLGRSIYALDLRNHGESPHAPRHDYSAMAEDVDAFIKEHSIDQPTLVGHSMGAKTAMVLALQSPRMIKDIVSVDNAPVDATLSTDFAKYVRAMKKIEDAGVSSQRKADELLAEVEESLPIRQFLLSNLHTKDGLKKFRVPIDILGKALSHMGDFPHKEPGKVRFERPALFVRGTKSKYVPDEVLPVVGEFFPLFEVADIDAGHWVISESPEAFRDAVVRFLSPKE</sequence>
<gene>
    <name evidence="4" type="ORF">BD289DRAFT_421917</name>
</gene>
<dbReference type="AlphaFoldDB" id="A0A2T3AL36"/>
<evidence type="ECO:0000256" key="2">
    <source>
        <dbReference type="ARBA" id="ARBA00022801"/>
    </source>
</evidence>
<dbReference type="OrthoDB" id="8119704at2759"/>
<evidence type="ECO:0000313" key="5">
    <source>
        <dbReference type="Proteomes" id="UP000241462"/>
    </source>
</evidence>
<dbReference type="PANTHER" id="PTHR46118:SF4">
    <property type="entry name" value="PROTEIN ABHD11"/>
    <property type="match status" value="1"/>
</dbReference>
<evidence type="ECO:0000259" key="3">
    <source>
        <dbReference type="Pfam" id="PF00561"/>
    </source>
</evidence>
<dbReference type="InterPro" id="IPR000073">
    <property type="entry name" value="AB_hydrolase_1"/>
</dbReference>
<dbReference type="STRING" id="2025994.A0A2T3AL36"/>
<dbReference type="FunFam" id="3.40.50.1820:FF:000039">
    <property type="entry name" value="Esterase ybfF"/>
    <property type="match status" value="1"/>
</dbReference>
<dbReference type="GO" id="GO:0052689">
    <property type="term" value="F:carboxylic ester hydrolase activity"/>
    <property type="evidence" value="ECO:0007669"/>
    <property type="project" value="TreeGrafter"/>
</dbReference>
<organism evidence="4 5">
    <name type="scientific">Coniella lustricola</name>
    <dbReference type="NCBI Taxonomy" id="2025994"/>
    <lineage>
        <taxon>Eukaryota</taxon>
        <taxon>Fungi</taxon>
        <taxon>Dikarya</taxon>
        <taxon>Ascomycota</taxon>
        <taxon>Pezizomycotina</taxon>
        <taxon>Sordariomycetes</taxon>
        <taxon>Sordariomycetidae</taxon>
        <taxon>Diaporthales</taxon>
        <taxon>Schizoparmaceae</taxon>
        <taxon>Coniella</taxon>
    </lineage>
</organism>
<dbReference type="PANTHER" id="PTHR46118">
    <property type="entry name" value="PROTEIN ABHD11"/>
    <property type="match status" value="1"/>
</dbReference>
<dbReference type="FunCoup" id="A0A2T3AL36">
    <property type="interactions" value="453"/>
</dbReference>
<dbReference type="GO" id="GO:0005739">
    <property type="term" value="C:mitochondrion"/>
    <property type="evidence" value="ECO:0007669"/>
    <property type="project" value="TreeGrafter"/>
</dbReference>